<evidence type="ECO:0000313" key="3">
    <source>
        <dbReference type="Proteomes" id="UP001215598"/>
    </source>
</evidence>
<dbReference type="AlphaFoldDB" id="A0AAD7HE99"/>
<reference evidence="2" key="1">
    <citation type="submission" date="2023-03" db="EMBL/GenBank/DDBJ databases">
        <title>Massive genome expansion in bonnet fungi (Mycena s.s.) driven by repeated elements and novel gene families across ecological guilds.</title>
        <authorList>
            <consortium name="Lawrence Berkeley National Laboratory"/>
            <person name="Harder C.B."/>
            <person name="Miyauchi S."/>
            <person name="Viragh M."/>
            <person name="Kuo A."/>
            <person name="Thoen E."/>
            <person name="Andreopoulos B."/>
            <person name="Lu D."/>
            <person name="Skrede I."/>
            <person name="Drula E."/>
            <person name="Henrissat B."/>
            <person name="Morin E."/>
            <person name="Kohler A."/>
            <person name="Barry K."/>
            <person name="LaButti K."/>
            <person name="Morin E."/>
            <person name="Salamov A."/>
            <person name="Lipzen A."/>
            <person name="Mereny Z."/>
            <person name="Hegedus B."/>
            <person name="Baldrian P."/>
            <person name="Stursova M."/>
            <person name="Weitz H."/>
            <person name="Taylor A."/>
            <person name="Grigoriev I.V."/>
            <person name="Nagy L.G."/>
            <person name="Martin F."/>
            <person name="Kauserud H."/>
        </authorList>
    </citation>
    <scope>NUCLEOTIDE SEQUENCE</scope>
    <source>
        <strain evidence="2">CBHHK182m</strain>
    </source>
</reference>
<keyword evidence="1" id="KW-1133">Transmembrane helix</keyword>
<dbReference type="Proteomes" id="UP001215598">
    <property type="component" value="Unassembled WGS sequence"/>
</dbReference>
<keyword evidence="3" id="KW-1185">Reference proteome</keyword>
<proteinExistence type="predicted"/>
<feature type="transmembrane region" description="Helical" evidence="1">
    <location>
        <begin position="205"/>
        <end position="225"/>
    </location>
</feature>
<comment type="caution">
    <text evidence="2">The sequence shown here is derived from an EMBL/GenBank/DDBJ whole genome shotgun (WGS) entry which is preliminary data.</text>
</comment>
<keyword evidence="1" id="KW-0812">Transmembrane</keyword>
<organism evidence="2 3">
    <name type="scientific">Mycena metata</name>
    <dbReference type="NCBI Taxonomy" id="1033252"/>
    <lineage>
        <taxon>Eukaryota</taxon>
        <taxon>Fungi</taxon>
        <taxon>Dikarya</taxon>
        <taxon>Basidiomycota</taxon>
        <taxon>Agaricomycotina</taxon>
        <taxon>Agaricomycetes</taxon>
        <taxon>Agaricomycetidae</taxon>
        <taxon>Agaricales</taxon>
        <taxon>Marasmiineae</taxon>
        <taxon>Mycenaceae</taxon>
        <taxon>Mycena</taxon>
    </lineage>
</organism>
<gene>
    <name evidence="2" type="ORF">B0H16DRAFT_1610344</name>
</gene>
<feature type="transmembrane region" description="Helical" evidence="1">
    <location>
        <begin position="182"/>
        <end position="199"/>
    </location>
</feature>
<feature type="transmembrane region" description="Helical" evidence="1">
    <location>
        <begin position="263"/>
        <end position="283"/>
    </location>
</feature>
<accession>A0AAD7HE99</accession>
<protein>
    <submittedName>
        <fullName evidence="2">Uncharacterized protein</fullName>
    </submittedName>
</protein>
<evidence type="ECO:0000313" key="2">
    <source>
        <dbReference type="EMBL" id="KAJ7717812.1"/>
    </source>
</evidence>
<sequence length="363" mass="39470">MEAHQIGWKLLALYPVHHELDSMAQRRVQAAVHEAAALHLARRSDVSPYSSEIVADCRWVMDDNTTSEPARKFAKDAALAALLSTYYAGQLRKGTTLEVIQPDPTIQPQSNEASLISSTVPLSLRSTVAWLLGKLWFMTSFGAPFDFTDQLNTRHEMYRSGEESAKDWAEFIQQIISERQNANTVSGLILAAGGAFLAIPDLINFARFPTIISTGFVLSSIVLGFNYRISEQLMAFPKVVDLRRTKNDKNNIRLLGSALNAQITLLNLSVLSFFVSVFAQVIFTAVTSATVTAGTSVQCTTNAGFSGSTASSQGNTGTNSGSNALILIPHLFSALAAGLFGITAIYLLYINWRKSIQPSSSPN</sequence>
<keyword evidence="1" id="KW-0472">Membrane</keyword>
<name>A0AAD7HE99_9AGAR</name>
<evidence type="ECO:0000256" key="1">
    <source>
        <dbReference type="SAM" id="Phobius"/>
    </source>
</evidence>
<feature type="transmembrane region" description="Helical" evidence="1">
    <location>
        <begin position="324"/>
        <end position="349"/>
    </location>
</feature>
<dbReference type="EMBL" id="JARKIB010000272">
    <property type="protein sequence ID" value="KAJ7717812.1"/>
    <property type="molecule type" value="Genomic_DNA"/>
</dbReference>